<comment type="caution">
    <text evidence="1">The sequence shown here is derived from an EMBL/GenBank/DDBJ whole genome shotgun (WGS) entry which is preliminary data.</text>
</comment>
<dbReference type="Pfam" id="PF05721">
    <property type="entry name" value="PhyH"/>
    <property type="match status" value="1"/>
</dbReference>
<dbReference type="SUPFAM" id="SSF51197">
    <property type="entry name" value="Clavaminate synthase-like"/>
    <property type="match status" value="1"/>
</dbReference>
<keyword evidence="2" id="KW-1185">Reference proteome</keyword>
<gene>
    <name evidence="1" type="ORF">FOY91_12285</name>
</gene>
<sequence length="339" mass="37938">MSIARFLLAPWWLAQLATGAKSFRDNPLIGSRRLNARGLHVARVKLAHRLAWARRRRLARLLAPEDRAAFDRDGFLIRHDFLPPEAFVALRDAVFAHPAPAREMVQGDTVTRRIALDPAFLAAVPQARALLRDPLWRGAIRYAGSFATEPLAYIQTILARRHDAAPDPQTALHADTFHPTVKAWLFLTDVEEEDGPFRYVPGSHLLTPGRLAFERATSLNAPAGIDHLSARGSFRVAEDALAGMGLPPARSFATPANTLVVADTFGFHARKRATRASTRVEIWAYGRRNPFLPWTGLDLLGTRGIAERRIPLLWKTRDVLERYVGQPWRSVGLKRPRDS</sequence>
<keyword evidence="1" id="KW-0223">Dioxygenase</keyword>
<evidence type="ECO:0000313" key="2">
    <source>
        <dbReference type="Proteomes" id="UP000318681"/>
    </source>
</evidence>
<dbReference type="AlphaFoldDB" id="A0A558R1Y4"/>
<reference evidence="1 2" key="1">
    <citation type="submission" date="2019-07" db="EMBL/GenBank/DDBJ databases">
        <title>Sphingomonas solaris sp. nov., isolated from a solar panel from Boston, Massachusetts.</title>
        <authorList>
            <person name="Tanner K."/>
            <person name="Pascual J."/>
            <person name="Mancuso C."/>
            <person name="Pereto J."/>
            <person name="Khalil A."/>
            <person name="Vilanova C."/>
        </authorList>
    </citation>
    <scope>NUCLEOTIDE SEQUENCE [LARGE SCALE GENOMIC DNA]</scope>
    <source>
        <strain evidence="1 2">R4DWN</strain>
    </source>
</reference>
<name>A0A558R1Y4_9SPHN</name>
<organism evidence="1 2">
    <name type="scientific">Alterirhizorhabdus solaris</name>
    <dbReference type="NCBI Taxonomy" id="2529389"/>
    <lineage>
        <taxon>Bacteria</taxon>
        <taxon>Pseudomonadati</taxon>
        <taxon>Pseudomonadota</taxon>
        <taxon>Alphaproteobacteria</taxon>
        <taxon>Sphingomonadales</taxon>
        <taxon>Rhizorhabdaceae</taxon>
        <taxon>Alterirhizorhabdus</taxon>
    </lineage>
</organism>
<evidence type="ECO:0000313" key="1">
    <source>
        <dbReference type="EMBL" id="TVV73379.1"/>
    </source>
</evidence>
<dbReference type="Proteomes" id="UP000318681">
    <property type="component" value="Unassembled WGS sequence"/>
</dbReference>
<dbReference type="Gene3D" id="2.60.120.620">
    <property type="entry name" value="q2cbj1_9rhob like domain"/>
    <property type="match status" value="1"/>
</dbReference>
<keyword evidence="1" id="KW-0560">Oxidoreductase</keyword>
<dbReference type="RefSeq" id="WP_145152171.1">
    <property type="nucleotide sequence ID" value="NZ_VNIM01000047.1"/>
</dbReference>
<dbReference type="GO" id="GO:0016706">
    <property type="term" value="F:2-oxoglutarate-dependent dioxygenase activity"/>
    <property type="evidence" value="ECO:0007669"/>
    <property type="project" value="UniProtKB-ARBA"/>
</dbReference>
<protein>
    <submittedName>
        <fullName evidence="1">Phytanoyl-CoA dioxygenase family protein</fullName>
    </submittedName>
</protein>
<dbReference type="InterPro" id="IPR008775">
    <property type="entry name" value="Phytyl_CoA_dOase-like"/>
</dbReference>
<proteinExistence type="predicted"/>
<dbReference type="OrthoDB" id="547161at2"/>
<accession>A0A558R1Y4</accession>
<dbReference type="EMBL" id="VNIM01000047">
    <property type="protein sequence ID" value="TVV73379.1"/>
    <property type="molecule type" value="Genomic_DNA"/>
</dbReference>